<keyword evidence="6 15" id="KW-0812">Transmembrane</keyword>
<dbReference type="SUPFAM" id="SSF81464">
    <property type="entry name" value="Cytochrome c oxidase subunit II-like, transmembrane region"/>
    <property type="match status" value="1"/>
</dbReference>
<dbReference type="Pfam" id="PF00116">
    <property type="entry name" value="COX2"/>
    <property type="match status" value="1"/>
</dbReference>
<evidence type="ECO:0000256" key="11">
    <source>
        <dbReference type="ARBA" id="ARBA00023008"/>
    </source>
</evidence>
<dbReference type="InterPro" id="IPR001505">
    <property type="entry name" value="Copper_CuA"/>
</dbReference>
<reference evidence="18" key="3">
    <citation type="submission" date="2023-12" db="EMBL/GenBank/DDBJ databases">
        <authorList>
            <person name="Sun Q."/>
            <person name="Inoue M."/>
        </authorList>
    </citation>
    <scope>NUCLEOTIDE SEQUENCE</scope>
    <source>
        <strain evidence="18">JCM 12289</strain>
    </source>
</reference>
<keyword evidence="12 15" id="KW-0472">Membrane</keyword>
<evidence type="ECO:0000259" key="17">
    <source>
        <dbReference type="PROSITE" id="PS50999"/>
    </source>
</evidence>
<name>A0AAV3SK66_HALDO</name>
<evidence type="ECO:0000256" key="6">
    <source>
        <dbReference type="ARBA" id="ARBA00022692"/>
    </source>
</evidence>
<dbReference type="GeneID" id="71761673"/>
<dbReference type="KEGG" id="hdo:MUK72_07455"/>
<dbReference type="Proteomes" id="UP001500962">
    <property type="component" value="Unassembled WGS sequence"/>
</dbReference>
<evidence type="ECO:0000256" key="8">
    <source>
        <dbReference type="ARBA" id="ARBA00022967"/>
    </source>
</evidence>
<dbReference type="InterPro" id="IPR002429">
    <property type="entry name" value="CcO_II-like_C"/>
</dbReference>
<dbReference type="PANTHER" id="PTHR22888:SF9">
    <property type="entry name" value="CYTOCHROME C OXIDASE SUBUNIT 2"/>
    <property type="match status" value="1"/>
</dbReference>
<dbReference type="AlphaFoldDB" id="A0AAV3SK66"/>
<keyword evidence="4" id="KW-0813">Transport</keyword>
<dbReference type="InterPro" id="IPR036257">
    <property type="entry name" value="Cyt_c_oxidase_su2_TM_sf"/>
</dbReference>
<evidence type="ECO:0000313" key="20">
    <source>
        <dbReference type="Proteomes" id="UP000830542"/>
    </source>
</evidence>
<evidence type="ECO:0000256" key="3">
    <source>
        <dbReference type="ARBA" id="ARBA00012949"/>
    </source>
</evidence>
<evidence type="ECO:0000256" key="5">
    <source>
        <dbReference type="ARBA" id="ARBA00022660"/>
    </source>
</evidence>
<dbReference type="GO" id="GO:0004129">
    <property type="term" value="F:cytochrome-c oxidase activity"/>
    <property type="evidence" value="ECO:0007669"/>
    <property type="project" value="UniProtKB-EC"/>
</dbReference>
<evidence type="ECO:0000313" key="19">
    <source>
        <dbReference type="EMBL" id="UOO93809.1"/>
    </source>
</evidence>
<evidence type="ECO:0000259" key="16">
    <source>
        <dbReference type="PROSITE" id="PS50857"/>
    </source>
</evidence>
<dbReference type="GO" id="GO:0016020">
    <property type="term" value="C:membrane"/>
    <property type="evidence" value="ECO:0007669"/>
    <property type="project" value="UniProtKB-SubCell"/>
</dbReference>
<feature type="compositionally biased region" description="Low complexity" evidence="14">
    <location>
        <begin position="256"/>
        <end position="272"/>
    </location>
</feature>
<feature type="transmembrane region" description="Helical" evidence="15">
    <location>
        <begin position="42"/>
        <end position="61"/>
    </location>
</feature>
<proteinExistence type="inferred from homology"/>
<dbReference type="EC" id="7.1.1.9" evidence="3"/>
<keyword evidence="10 15" id="KW-1133">Transmembrane helix</keyword>
<feature type="transmembrane region" description="Helical" evidence="15">
    <location>
        <begin position="82"/>
        <end position="101"/>
    </location>
</feature>
<feature type="region of interest" description="Disordered" evidence="14">
    <location>
        <begin position="117"/>
        <end position="140"/>
    </location>
</feature>
<evidence type="ECO:0000256" key="4">
    <source>
        <dbReference type="ARBA" id="ARBA00022448"/>
    </source>
</evidence>
<dbReference type="NCBIfam" id="TIGR02866">
    <property type="entry name" value="CoxB"/>
    <property type="match status" value="1"/>
</dbReference>
<dbReference type="PANTHER" id="PTHR22888">
    <property type="entry name" value="CYTOCHROME C OXIDASE, SUBUNIT II"/>
    <property type="match status" value="1"/>
</dbReference>
<reference evidence="18" key="1">
    <citation type="journal article" date="2014" name="Int. J. Syst. Evol. Microbiol.">
        <title>Complete genome sequence of Corynebacterium casei LMG S-19264T (=DSM 44701T), isolated from a smear-ripened cheese.</title>
        <authorList>
            <consortium name="US DOE Joint Genome Institute (JGI-PGF)"/>
            <person name="Walter F."/>
            <person name="Albersmeier A."/>
            <person name="Kalinowski J."/>
            <person name="Ruckert C."/>
        </authorList>
    </citation>
    <scope>NUCLEOTIDE SEQUENCE</scope>
    <source>
        <strain evidence="18">JCM 12289</strain>
    </source>
</reference>
<keyword evidence="11" id="KW-0186">Copper</keyword>
<evidence type="ECO:0000256" key="1">
    <source>
        <dbReference type="ARBA" id="ARBA00004141"/>
    </source>
</evidence>
<sequence length="281" mass="30363">MTKTRLGRYALLVVGAVLAATEPVLAQSVNADLIYGLNAKLLYVAIPITLLVQVILVYAVWKFRNNDDPQPTRENRRLEITWTIATAIILLFVGVASYTVLGNPAIALTADENQAQPQAQQEIQPSVTHPNRSGATAPDSKQAVEIEVDAFQWGWEFIYPDAGVNSSTELAIPANKSVYLHITSRDVIHAVHVPSLGLKQDAIPGQYNTIMTNATEPGTYQLYCAEFCGSGHSKMLANMTVMPQDEYQSWLDEQESSSGSSESTGDSANSSSLAPVAANPA</sequence>
<dbReference type="CDD" id="cd13914">
    <property type="entry name" value="CuRO_HCO_II_like_3"/>
    <property type="match status" value="1"/>
</dbReference>
<dbReference type="InterPro" id="IPR011759">
    <property type="entry name" value="Cyt_c_oxidase_su2_TM_dom"/>
</dbReference>
<evidence type="ECO:0000313" key="18">
    <source>
        <dbReference type="EMBL" id="GAA0470929.1"/>
    </source>
</evidence>
<keyword evidence="8" id="KW-1278">Translocase</keyword>
<dbReference type="RefSeq" id="WP_244698217.1">
    <property type="nucleotide sequence ID" value="NZ_BAAADN010000047.1"/>
</dbReference>
<evidence type="ECO:0000256" key="15">
    <source>
        <dbReference type="SAM" id="Phobius"/>
    </source>
</evidence>
<dbReference type="Gene3D" id="1.10.287.90">
    <property type="match status" value="1"/>
</dbReference>
<dbReference type="PRINTS" id="PR01166">
    <property type="entry name" value="CYCOXIDASEII"/>
</dbReference>
<evidence type="ECO:0000256" key="9">
    <source>
        <dbReference type="ARBA" id="ARBA00022982"/>
    </source>
</evidence>
<evidence type="ECO:0000256" key="7">
    <source>
        <dbReference type="ARBA" id="ARBA00022723"/>
    </source>
</evidence>
<dbReference type="InterPro" id="IPR045187">
    <property type="entry name" value="CcO_II"/>
</dbReference>
<dbReference type="PROSITE" id="PS00078">
    <property type="entry name" value="COX2"/>
    <property type="match status" value="1"/>
</dbReference>
<protein>
    <recommendedName>
        <fullName evidence="3">cytochrome-c oxidase</fullName>
        <ecNumber evidence="3">7.1.1.9</ecNumber>
    </recommendedName>
    <alternativeName>
        <fullName evidence="13">Cytochrome c oxidase polypeptide II</fullName>
    </alternativeName>
</protein>
<comment type="similarity">
    <text evidence="2">Belongs to the cytochrome c oxidase subunit 2 family.</text>
</comment>
<evidence type="ECO:0000256" key="10">
    <source>
        <dbReference type="ARBA" id="ARBA00022989"/>
    </source>
</evidence>
<accession>A0AAV3SK66</accession>
<gene>
    <name evidence="18" type="primary">coxB</name>
    <name evidence="18" type="ORF">GCM10008985_29860</name>
    <name evidence="19" type="ORF">MUK72_07455</name>
</gene>
<dbReference type="Proteomes" id="UP000830542">
    <property type="component" value="Chromosome"/>
</dbReference>
<dbReference type="PROSITE" id="PS50999">
    <property type="entry name" value="COX2_TM"/>
    <property type="match status" value="1"/>
</dbReference>
<dbReference type="EMBL" id="BAAADN010000047">
    <property type="protein sequence ID" value="GAA0470929.1"/>
    <property type="molecule type" value="Genomic_DNA"/>
</dbReference>
<dbReference type="InterPro" id="IPR014222">
    <property type="entry name" value="Cyt_c_oxidase_su2"/>
</dbReference>
<feature type="domain" description="Cytochrome oxidase subunit II transmembrane region profile" evidence="17">
    <location>
        <begin position="12"/>
        <end position="108"/>
    </location>
</feature>
<organism evidence="18 21">
    <name type="scientific">Halococcus dombrowskii</name>
    <dbReference type="NCBI Taxonomy" id="179637"/>
    <lineage>
        <taxon>Archaea</taxon>
        <taxon>Methanobacteriati</taxon>
        <taxon>Methanobacteriota</taxon>
        <taxon>Stenosarchaea group</taxon>
        <taxon>Halobacteria</taxon>
        <taxon>Halobacteriales</taxon>
        <taxon>Halococcaceae</taxon>
        <taxon>Halococcus</taxon>
    </lineage>
</organism>
<dbReference type="Gene3D" id="2.60.40.420">
    <property type="entry name" value="Cupredoxins - blue copper proteins"/>
    <property type="match status" value="1"/>
</dbReference>
<keyword evidence="5" id="KW-0679">Respiratory chain</keyword>
<keyword evidence="9" id="KW-0249">Electron transport</keyword>
<feature type="domain" description="Cytochrome oxidase subunit II copper A binding" evidence="16">
    <location>
        <begin position="141"/>
        <end position="253"/>
    </location>
</feature>
<keyword evidence="7" id="KW-0479">Metal-binding</keyword>
<dbReference type="GO" id="GO:0005507">
    <property type="term" value="F:copper ion binding"/>
    <property type="evidence" value="ECO:0007669"/>
    <property type="project" value="InterPro"/>
</dbReference>
<evidence type="ECO:0000256" key="12">
    <source>
        <dbReference type="ARBA" id="ARBA00023136"/>
    </source>
</evidence>
<evidence type="ECO:0000256" key="13">
    <source>
        <dbReference type="ARBA" id="ARBA00031389"/>
    </source>
</evidence>
<dbReference type="EMBL" id="CP095005">
    <property type="protein sequence ID" value="UOO93809.1"/>
    <property type="molecule type" value="Genomic_DNA"/>
</dbReference>
<dbReference type="Pfam" id="PF02790">
    <property type="entry name" value="COX2_TM"/>
    <property type="match status" value="1"/>
</dbReference>
<reference evidence="19" key="2">
    <citation type="submission" date="2022-04" db="EMBL/GenBank/DDBJ databases">
        <title>Sequencing and genomic assembly of Halococcus dombrowskii.</title>
        <authorList>
            <person name="Lim S.W."/>
            <person name="MacLea K.S."/>
        </authorList>
    </citation>
    <scope>NUCLEOTIDE SEQUENCE</scope>
    <source>
        <strain evidence="19">H4</strain>
    </source>
</reference>
<dbReference type="InterPro" id="IPR008972">
    <property type="entry name" value="Cupredoxin"/>
</dbReference>
<evidence type="ECO:0000313" key="21">
    <source>
        <dbReference type="Proteomes" id="UP001500962"/>
    </source>
</evidence>
<keyword evidence="20" id="KW-1185">Reference proteome</keyword>
<dbReference type="GO" id="GO:0016491">
    <property type="term" value="F:oxidoreductase activity"/>
    <property type="evidence" value="ECO:0007669"/>
    <property type="project" value="InterPro"/>
</dbReference>
<dbReference type="PROSITE" id="PS50857">
    <property type="entry name" value="COX2_CUA"/>
    <property type="match status" value="1"/>
</dbReference>
<dbReference type="GO" id="GO:0042773">
    <property type="term" value="P:ATP synthesis coupled electron transport"/>
    <property type="evidence" value="ECO:0007669"/>
    <property type="project" value="TreeGrafter"/>
</dbReference>
<evidence type="ECO:0000256" key="2">
    <source>
        <dbReference type="ARBA" id="ARBA00007866"/>
    </source>
</evidence>
<evidence type="ECO:0000256" key="14">
    <source>
        <dbReference type="SAM" id="MobiDB-lite"/>
    </source>
</evidence>
<comment type="subcellular location">
    <subcellularLocation>
        <location evidence="1">Membrane</location>
        <topology evidence="1">Multi-pass membrane protein</topology>
    </subcellularLocation>
</comment>
<feature type="region of interest" description="Disordered" evidence="14">
    <location>
        <begin position="247"/>
        <end position="281"/>
    </location>
</feature>
<dbReference type="SUPFAM" id="SSF49503">
    <property type="entry name" value="Cupredoxins"/>
    <property type="match status" value="1"/>
</dbReference>